<comment type="caution">
    <text evidence="6">The sequence shown here is derived from an EMBL/GenBank/DDBJ whole genome shotgun (WGS) entry which is preliminary data.</text>
</comment>
<evidence type="ECO:0000256" key="3">
    <source>
        <dbReference type="ARBA" id="ARBA00022801"/>
    </source>
</evidence>
<dbReference type="InterPro" id="IPR011034">
    <property type="entry name" value="Formyl_transferase-like_C_sf"/>
</dbReference>
<dbReference type="Proteomes" id="UP000271683">
    <property type="component" value="Unassembled WGS sequence"/>
</dbReference>
<reference evidence="6 7" key="1">
    <citation type="submission" date="2018-11" db="EMBL/GenBank/DDBJ databases">
        <title>Sequencing the genomes of 1000 actinobacteria strains.</title>
        <authorList>
            <person name="Klenk H.-P."/>
        </authorList>
    </citation>
    <scope>NUCLEOTIDE SEQUENCE [LARGE SCALE GENOMIC DNA]</scope>
    <source>
        <strain evidence="6 7">DSM 43634</strain>
    </source>
</reference>
<protein>
    <submittedName>
        <fullName evidence="6">Methylpurine-DNA glycosylase (MPG)</fullName>
    </submittedName>
</protein>
<evidence type="ECO:0000313" key="7">
    <source>
        <dbReference type="Proteomes" id="UP000271683"/>
    </source>
</evidence>
<keyword evidence="3" id="KW-0378">Hydrolase</keyword>
<dbReference type="GO" id="GO:0006284">
    <property type="term" value="P:base-excision repair"/>
    <property type="evidence" value="ECO:0007669"/>
    <property type="project" value="InterPro"/>
</dbReference>
<comment type="similarity">
    <text evidence="1">Belongs to the DNA glycosylase MPG family.</text>
</comment>
<feature type="region of interest" description="Disordered" evidence="5">
    <location>
        <begin position="108"/>
        <end position="131"/>
    </location>
</feature>
<dbReference type="SUPFAM" id="SSF50486">
    <property type="entry name" value="FMT C-terminal domain-like"/>
    <property type="match status" value="1"/>
</dbReference>
<dbReference type="AlphaFoldDB" id="A0A3N1GSY3"/>
<dbReference type="PANTHER" id="PTHR10429:SF0">
    <property type="entry name" value="DNA-3-METHYLADENINE GLYCOSYLASE"/>
    <property type="match status" value="1"/>
</dbReference>
<keyword evidence="4" id="KW-0234">DNA repair</keyword>
<dbReference type="InterPro" id="IPR036995">
    <property type="entry name" value="MPG_sf"/>
</dbReference>
<dbReference type="Gene3D" id="3.10.300.10">
    <property type="entry name" value="Methylpurine-DNA glycosylase (MPG)"/>
    <property type="match status" value="1"/>
</dbReference>
<dbReference type="GO" id="GO:0003905">
    <property type="term" value="F:alkylbase DNA N-glycosylase activity"/>
    <property type="evidence" value="ECO:0007669"/>
    <property type="project" value="InterPro"/>
</dbReference>
<name>A0A3N1GSY3_9ACTN</name>
<dbReference type="Pfam" id="PF02245">
    <property type="entry name" value="Pur_DNA_glyco"/>
    <property type="match status" value="1"/>
</dbReference>
<evidence type="ECO:0000256" key="4">
    <source>
        <dbReference type="ARBA" id="ARBA00023204"/>
    </source>
</evidence>
<evidence type="ECO:0000256" key="1">
    <source>
        <dbReference type="ARBA" id="ARBA00009232"/>
    </source>
</evidence>
<dbReference type="EMBL" id="RJKL01000001">
    <property type="protein sequence ID" value="ROP33365.1"/>
    <property type="molecule type" value="Genomic_DNA"/>
</dbReference>
<dbReference type="GO" id="GO:0003677">
    <property type="term" value="F:DNA binding"/>
    <property type="evidence" value="ECO:0007669"/>
    <property type="project" value="InterPro"/>
</dbReference>
<accession>A0A3N1GSY3</accession>
<evidence type="ECO:0000256" key="2">
    <source>
        <dbReference type="ARBA" id="ARBA00022763"/>
    </source>
</evidence>
<gene>
    <name evidence="6" type="ORF">EDD30_6339</name>
</gene>
<dbReference type="InterPro" id="IPR003180">
    <property type="entry name" value="MPG"/>
</dbReference>
<evidence type="ECO:0000313" key="6">
    <source>
        <dbReference type="EMBL" id="ROP33365.1"/>
    </source>
</evidence>
<keyword evidence="2" id="KW-0227">DNA damage</keyword>
<evidence type="ECO:0000256" key="5">
    <source>
        <dbReference type="SAM" id="MobiDB-lite"/>
    </source>
</evidence>
<organism evidence="6 7">
    <name type="scientific">Couchioplanes caeruleus</name>
    <dbReference type="NCBI Taxonomy" id="56438"/>
    <lineage>
        <taxon>Bacteria</taxon>
        <taxon>Bacillati</taxon>
        <taxon>Actinomycetota</taxon>
        <taxon>Actinomycetes</taxon>
        <taxon>Micromonosporales</taxon>
        <taxon>Micromonosporaceae</taxon>
        <taxon>Couchioplanes</taxon>
    </lineage>
</organism>
<proteinExistence type="inferred from homology"/>
<dbReference type="PANTHER" id="PTHR10429">
    <property type="entry name" value="DNA-3-METHYLADENINE GLYCOSYLASE"/>
    <property type="match status" value="1"/>
</dbReference>
<sequence length="266" mass="29188">MTYSWLELPTEKVDEAARQLLGRRLTANGVTVRLTEVEAYSGLGKDPASHAHRGVTNRNEVMFGPAGVLYVYQIYGMQVESRRTFKIPSPTARHVATVRAHRRVVRQPKPPGHVVRGGYADAGSNHNPLPRHRLDRRAQSQRTGAVNHRRTVCRQIEAERFDQPSRAGRQFAGQLCRRSTSVRQVNTVDHFTCAEQDGCCLPCRSASDVCAGMQSVDAIQVEAPGWPEHGCVARSLTPVGMAGRVLTQAGVCLNLGDPDRDAVSAC</sequence>